<dbReference type="GO" id="GO:0003700">
    <property type="term" value="F:DNA-binding transcription factor activity"/>
    <property type="evidence" value="ECO:0007669"/>
    <property type="project" value="TreeGrafter"/>
</dbReference>
<evidence type="ECO:0000256" key="7">
    <source>
        <dbReference type="ARBA" id="ARBA00023163"/>
    </source>
</evidence>
<evidence type="ECO:0000256" key="5">
    <source>
        <dbReference type="ARBA" id="ARBA00023015"/>
    </source>
</evidence>
<name>Q4RKE2_TETNG</name>
<dbReference type="InterPro" id="IPR052253">
    <property type="entry name" value="CR1/CR2-DNA-binding_regulator"/>
</dbReference>
<proteinExistence type="predicted"/>
<keyword evidence="5" id="KW-0805">Transcription regulation</keyword>
<dbReference type="KEGG" id="tng:GSTEN00032998G001"/>
<evidence type="ECO:0000256" key="6">
    <source>
        <dbReference type="ARBA" id="ARBA00023125"/>
    </source>
</evidence>
<feature type="non-terminal residue" evidence="10">
    <location>
        <position position="1"/>
    </location>
</feature>
<dbReference type="GO" id="GO:0005634">
    <property type="term" value="C:nucleus"/>
    <property type="evidence" value="ECO:0007669"/>
    <property type="project" value="UniProtKB-SubCell"/>
</dbReference>
<keyword evidence="8" id="KW-0539">Nucleus</keyword>
<dbReference type="GO" id="GO:0000978">
    <property type="term" value="F:RNA polymerase II cis-regulatory region sequence-specific DNA binding"/>
    <property type="evidence" value="ECO:0007669"/>
    <property type="project" value="TreeGrafter"/>
</dbReference>
<dbReference type="EMBL" id="CAAE01015029">
    <property type="protein sequence ID" value="CAG11140.1"/>
    <property type="molecule type" value="Genomic_DNA"/>
</dbReference>
<evidence type="ECO:0000256" key="3">
    <source>
        <dbReference type="ARBA" id="ARBA00022771"/>
    </source>
</evidence>
<keyword evidence="3" id="KW-0863">Zinc-finger</keyword>
<feature type="compositionally biased region" description="Basic and acidic residues" evidence="9">
    <location>
        <begin position="1"/>
        <end position="21"/>
    </location>
</feature>
<dbReference type="PANTHER" id="PTHR13006">
    <property type="entry name" value="PAPILLOMAVIRUS REGULATORY FACTOR PRF-1"/>
    <property type="match status" value="1"/>
</dbReference>
<organism evidence="10">
    <name type="scientific">Tetraodon nigroviridis</name>
    <name type="common">Spotted green pufferfish</name>
    <name type="synonym">Chelonodon nigroviridis</name>
    <dbReference type="NCBI Taxonomy" id="99883"/>
    <lineage>
        <taxon>Eukaryota</taxon>
        <taxon>Metazoa</taxon>
        <taxon>Chordata</taxon>
        <taxon>Craniata</taxon>
        <taxon>Vertebrata</taxon>
        <taxon>Euteleostomi</taxon>
        <taxon>Actinopterygii</taxon>
        <taxon>Neopterygii</taxon>
        <taxon>Teleostei</taxon>
        <taxon>Neoteleostei</taxon>
        <taxon>Acanthomorphata</taxon>
        <taxon>Eupercaria</taxon>
        <taxon>Tetraodontiformes</taxon>
        <taxon>Tetradontoidea</taxon>
        <taxon>Tetraodontidae</taxon>
        <taxon>Tetraodon</taxon>
    </lineage>
</organism>
<accession>Q4RKE2</accession>
<keyword evidence="2" id="KW-0479">Metal-binding</keyword>
<comment type="caution">
    <text evidence="10">The sequence shown here is derived from an EMBL/GenBank/DDBJ whole genome shotgun (WGS) entry which is preliminary data.</text>
</comment>
<sequence length="55" mass="5876">EEQRAAEGKRAGRDGDTRRSDDEVDMDKVTAAMVLTSLSTSPLVKSPPAKVNGEC</sequence>
<keyword evidence="7" id="KW-0804">Transcription</keyword>
<dbReference type="OrthoDB" id="5950721at2759"/>
<evidence type="ECO:0000256" key="9">
    <source>
        <dbReference type="SAM" id="MobiDB-lite"/>
    </source>
</evidence>
<dbReference type="PANTHER" id="PTHR13006:SF7">
    <property type="entry name" value="ZINC FINGER PROTEIN 704"/>
    <property type="match status" value="1"/>
</dbReference>
<evidence type="ECO:0000256" key="1">
    <source>
        <dbReference type="ARBA" id="ARBA00004123"/>
    </source>
</evidence>
<protein>
    <submittedName>
        <fullName evidence="10">(spotted green pufferfish) hypothetical protein</fullName>
    </submittedName>
</protein>
<reference evidence="10" key="1">
    <citation type="journal article" date="2004" name="Nature">
        <title>Genome duplication in the teleost fish Tetraodon nigroviridis reveals the early vertebrate proto-karyotype.</title>
        <authorList>
            <person name="Jaillon O."/>
            <person name="Aury J.-M."/>
            <person name="Brunet F."/>
            <person name="Petit J.-L."/>
            <person name="Stange-Thomann N."/>
            <person name="Mauceli E."/>
            <person name="Bouneau L."/>
            <person name="Fischer C."/>
            <person name="Ozouf-Costaz C."/>
            <person name="Bernot A."/>
            <person name="Nicaud S."/>
            <person name="Jaffe D."/>
            <person name="Fisher S."/>
            <person name="Lutfalla G."/>
            <person name="Dossat C."/>
            <person name="Segurens B."/>
            <person name="Dasilva C."/>
            <person name="Salanoubat M."/>
            <person name="Levy M."/>
            <person name="Boudet N."/>
            <person name="Castellano S."/>
            <person name="Anthouard V."/>
            <person name="Jubin C."/>
            <person name="Castelli V."/>
            <person name="Katinka M."/>
            <person name="Vacherie B."/>
            <person name="Biemont C."/>
            <person name="Skalli Z."/>
            <person name="Cattolico L."/>
            <person name="Poulain J."/>
            <person name="De Berardinis V."/>
            <person name="Cruaud C."/>
            <person name="Duprat S."/>
            <person name="Brottier P."/>
            <person name="Coutanceau J.-P."/>
            <person name="Gouzy J."/>
            <person name="Parra G."/>
            <person name="Lardier G."/>
            <person name="Chapple C."/>
            <person name="McKernan K.J."/>
            <person name="McEwan P."/>
            <person name="Bosak S."/>
            <person name="Kellis M."/>
            <person name="Volff J.-N."/>
            <person name="Guigo R."/>
            <person name="Zody M.C."/>
            <person name="Mesirov J."/>
            <person name="Lindblad-Toh K."/>
            <person name="Birren B."/>
            <person name="Nusbaum C."/>
            <person name="Kahn D."/>
            <person name="Robinson-Rechavi M."/>
            <person name="Laudet V."/>
            <person name="Schachter V."/>
            <person name="Quetier F."/>
            <person name="Saurin W."/>
            <person name="Scarpelli C."/>
            <person name="Wincker P."/>
            <person name="Lander E.S."/>
            <person name="Weissenbach J."/>
            <person name="Roest Crollius H."/>
        </authorList>
    </citation>
    <scope>NUCLEOTIDE SEQUENCE [LARGE SCALE GENOMIC DNA]</scope>
</reference>
<evidence type="ECO:0000256" key="8">
    <source>
        <dbReference type="ARBA" id="ARBA00023242"/>
    </source>
</evidence>
<gene>
    <name evidence="10" type="ORF">GSTENG00032998001</name>
</gene>
<evidence type="ECO:0000256" key="2">
    <source>
        <dbReference type="ARBA" id="ARBA00022723"/>
    </source>
</evidence>
<feature type="region of interest" description="Disordered" evidence="9">
    <location>
        <begin position="1"/>
        <end position="25"/>
    </location>
</feature>
<evidence type="ECO:0000256" key="4">
    <source>
        <dbReference type="ARBA" id="ARBA00022833"/>
    </source>
</evidence>
<dbReference type="AlphaFoldDB" id="Q4RKE2"/>
<keyword evidence="4" id="KW-0862">Zinc</keyword>
<dbReference type="GO" id="GO:0008270">
    <property type="term" value="F:zinc ion binding"/>
    <property type="evidence" value="ECO:0007669"/>
    <property type="project" value="UniProtKB-KW"/>
</dbReference>
<comment type="subcellular location">
    <subcellularLocation>
        <location evidence="1">Nucleus</location>
    </subcellularLocation>
</comment>
<evidence type="ECO:0000313" key="10">
    <source>
        <dbReference type="EMBL" id="CAG11140.1"/>
    </source>
</evidence>
<dbReference type="GO" id="GO:0006357">
    <property type="term" value="P:regulation of transcription by RNA polymerase II"/>
    <property type="evidence" value="ECO:0007669"/>
    <property type="project" value="TreeGrafter"/>
</dbReference>
<reference evidence="10" key="2">
    <citation type="submission" date="2004-02" db="EMBL/GenBank/DDBJ databases">
        <authorList>
            <consortium name="Genoscope"/>
            <consortium name="Whitehead Institute Centre for Genome Research"/>
        </authorList>
    </citation>
    <scope>NUCLEOTIDE SEQUENCE</scope>
</reference>
<keyword evidence="6" id="KW-0238">DNA-binding</keyword>